<dbReference type="HAMAP" id="MF_00337">
    <property type="entry name" value="Exonuc_7_S"/>
    <property type="match status" value="1"/>
</dbReference>
<dbReference type="PIRSF" id="PIRSF006488">
    <property type="entry name" value="Exonuc_VII_S"/>
    <property type="match status" value="1"/>
</dbReference>
<gene>
    <name evidence="6 7" type="primary">xseB</name>
    <name evidence="7" type="ORF">NQX30_02475</name>
</gene>
<proteinExistence type="inferred from homology"/>
<protein>
    <recommendedName>
        <fullName evidence="6">Exodeoxyribonuclease 7 small subunit</fullName>
        <ecNumber evidence="6">3.1.11.6</ecNumber>
    </recommendedName>
    <alternativeName>
        <fullName evidence="6">Exodeoxyribonuclease VII small subunit</fullName>
        <shortName evidence="6">Exonuclease VII small subunit</shortName>
    </alternativeName>
</protein>
<evidence type="ECO:0000256" key="3">
    <source>
        <dbReference type="ARBA" id="ARBA00022722"/>
    </source>
</evidence>
<keyword evidence="3 6" id="KW-0540">Nuclease</keyword>
<keyword evidence="8" id="KW-1185">Reference proteome</keyword>
<keyword evidence="2 6" id="KW-0963">Cytoplasm</keyword>
<dbReference type="SUPFAM" id="SSF116842">
    <property type="entry name" value="XseB-like"/>
    <property type="match status" value="1"/>
</dbReference>
<evidence type="ECO:0000313" key="7">
    <source>
        <dbReference type="EMBL" id="MDM5147240.1"/>
    </source>
</evidence>
<evidence type="ECO:0000256" key="4">
    <source>
        <dbReference type="ARBA" id="ARBA00022801"/>
    </source>
</evidence>
<name>A0ABT7QLE3_9GAMM</name>
<dbReference type="Proteomes" id="UP001168167">
    <property type="component" value="Unassembled WGS sequence"/>
</dbReference>
<evidence type="ECO:0000256" key="2">
    <source>
        <dbReference type="ARBA" id="ARBA00022490"/>
    </source>
</evidence>
<accession>A0ABT7QLE3</accession>
<dbReference type="Pfam" id="PF02609">
    <property type="entry name" value="Exonuc_VII_S"/>
    <property type="match status" value="1"/>
</dbReference>
<reference evidence="7" key="1">
    <citation type="submission" date="2022-08" db="EMBL/GenBank/DDBJ databases">
        <authorList>
            <person name="Dzunkova M."/>
            <person name="La Clair J."/>
            <person name="Tyml T."/>
            <person name="Doud D."/>
            <person name="Schulz F."/>
            <person name="Piquer S."/>
            <person name="Porcel Sanchis D."/>
            <person name="Osborn A."/>
            <person name="Robinson D."/>
            <person name="Louie K.B."/>
            <person name="Bowen B.P."/>
            <person name="Bowers R."/>
            <person name="Lee J."/>
            <person name="Arnau Llombart V."/>
            <person name="Diaz Villanueva W."/>
            <person name="Gosliner T."/>
            <person name="Northen T."/>
            <person name="Cheng J.-F."/>
            <person name="Burkart M.D."/>
            <person name="Woyke T."/>
        </authorList>
    </citation>
    <scope>NUCLEOTIDE SEQUENCE</scope>
    <source>
        <strain evidence="7">Df01</strain>
    </source>
</reference>
<dbReference type="InterPro" id="IPR003761">
    <property type="entry name" value="Exonuc_VII_S"/>
</dbReference>
<dbReference type="EC" id="3.1.11.6" evidence="6"/>
<comment type="subunit">
    <text evidence="6">Heterooligomer composed of large and small subunits.</text>
</comment>
<dbReference type="Gene3D" id="1.10.287.1040">
    <property type="entry name" value="Exonuclease VII, small subunit"/>
    <property type="match status" value="1"/>
</dbReference>
<reference evidence="7" key="2">
    <citation type="journal article" date="2023" name="Microbiome">
        <title>Synthase-selected sorting approach identifies a beta-lactone synthase in a nudibranch symbiotic bacterium.</title>
        <authorList>
            <person name="Dzunkova M."/>
            <person name="La Clair J.J."/>
            <person name="Tyml T."/>
            <person name="Doud D."/>
            <person name="Schulz F."/>
            <person name="Piquer-Esteban S."/>
            <person name="Porcel Sanchis D."/>
            <person name="Osborn A."/>
            <person name="Robinson D."/>
            <person name="Louie K.B."/>
            <person name="Bowen B.P."/>
            <person name="Bowers R.M."/>
            <person name="Lee J."/>
            <person name="Arnau V."/>
            <person name="Diaz-Villanueva W."/>
            <person name="Stepanauskas R."/>
            <person name="Gosliner T."/>
            <person name="Date S.V."/>
            <person name="Northen T.R."/>
            <person name="Cheng J.F."/>
            <person name="Burkart M.D."/>
            <person name="Woyke T."/>
        </authorList>
    </citation>
    <scope>NUCLEOTIDE SEQUENCE</scope>
    <source>
        <strain evidence="7">Df01</strain>
    </source>
</reference>
<dbReference type="InterPro" id="IPR037004">
    <property type="entry name" value="Exonuc_VII_ssu_sf"/>
</dbReference>
<keyword evidence="5 6" id="KW-0269">Exonuclease</keyword>
<evidence type="ECO:0000256" key="1">
    <source>
        <dbReference type="ARBA" id="ARBA00009998"/>
    </source>
</evidence>
<comment type="subcellular location">
    <subcellularLocation>
        <location evidence="6">Cytoplasm</location>
    </subcellularLocation>
</comment>
<dbReference type="EMBL" id="JANQAO010000001">
    <property type="protein sequence ID" value="MDM5147240.1"/>
    <property type="molecule type" value="Genomic_DNA"/>
</dbReference>
<evidence type="ECO:0000313" key="8">
    <source>
        <dbReference type="Proteomes" id="UP001168167"/>
    </source>
</evidence>
<organism evidence="7 8">
    <name type="scientific">Candidatus Doriopsillibacter californiensis</name>
    <dbReference type="NCBI Taxonomy" id="2970740"/>
    <lineage>
        <taxon>Bacteria</taxon>
        <taxon>Pseudomonadati</taxon>
        <taxon>Pseudomonadota</taxon>
        <taxon>Gammaproteobacteria</taxon>
        <taxon>Candidatus Tethybacterales</taxon>
        <taxon>Candidatus Persebacteraceae</taxon>
        <taxon>Candidatus Doriopsillibacter</taxon>
    </lineage>
</organism>
<comment type="caution">
    <text evidence="7">The sequence shown here is derived from an EMBL/GenBank/DDBJ whole genome shotgun (WGS) entry which is preliminary data.</text>
</comment>
<keyword evidence="4 6" id="KW-0378">Hydrolase</keyword>
<comment type="function">
    <text evidence="6">Bidirectionally degrades single-stranded DNA into large acid-insoluble oligonucleotides, which are then degraded further into small acid-soluble oligonucleotides.</text>
</comment>
<dbReference type="PANTHER" id="PTHR34137">
    <property type="entry name" value="EXODEOXYRIBONUCLEASE 7 SMALL SUBUNIT"/>
    <property type="match status" value="1"/>
</dbReference>
<sequence length="79" mass="8622">MSPPAPIKKVPKNFEAALHELESMTAALENGDVPLDKVVAACERGAVLISFCRFQLETARGKIQQLEKQSLIDKDNVDG</sequence>
<dbReference type="GO" id="GO:0008855">
    <property type="term" value="F:exodeoxyribonuclease VII activity"/>
    <property type="evidence" value="ECO:0007669"/>
    <property type="project" value="UniProtKB-EC"/>
</dbReference>
<dbReference type="PANTHER" id="PTHR34137:SF1">
    <property type="entry name" value="EXODEOXYRIBONUCLEASE 7 SMALL SUBUNIT"/>
    <property type="match status" value="1"/>
</dbReference>
<dbReference type="NCBIfam" id="TIGR01280">
    <property type="entry name" value="xseB"/>
    <property type="match status" value="1"/>
</dbReference>
<evidence type="ECO:0000256" key="5">
    <source>
        <dbReference type="ARBA" id="ARBA00022839"/>
    </source>
</evidence>
<evidence type="ECO:0000256" key="6">
    <source>
        <dbReference type="HAMAP-Rule" id="MF_00337"/>
    </source>
</evidence>
<comment type="similarity">
    <text evidence="1 6">Belongs to the XseB family.</text>
</comment>
<comment type="catalytic activity">
    <reaction evidence="6">
        <text>Exonucleolytic cleavage in either 5'- to 3'- or 3'- to 5'-direction to yield nucleoside 5'-phosphates.</text>
        <dbReference type="EC" id="3.1.11.6"/>
    </reaction>
</comment>